<evidence type="ECO:0000313" key="3">
    <source>
        <dbReference type="Proteomes" id="UP000010105"/>
    </source>
</evidence>
<organism evidence="2 3">
    <name type="scientific">Paraburkholderia phenoliruptrix BR3459a</name>
    <dbReference type="NCBI Taxonomy" id="1229205"/>
    <lineage>
        <taxon>Bacteria</taxon>
        <taxon>Pseudomonadati</taxon>
        <taxon>Pseudomonadota</taxon>
        <taxon>Betaproteobacteria</taxon>
        <taxon>Burkholderiales</taxon>
        <taxon>Burkholderiaceae</taxon>
        <taxon>Paraburkholderia</taxon>
    </lineage>
</organism>
<name>K0DP89_9BURK</name>
<dbReference type="eggNOG" id="COG0640">
    <property type="taxonomic scope" value="Bacteria"/>
</dbReference>
<dbReference type="KEGG" id="bpx:BUPH_03161"/>
<dbReference type="PANTHER" id="PTHR39168">
    <property type="entry name" value="TRANSCRIPTIONAL REGULATOR-RELATED"/>
    <property type="match status" value="1"/>
</dbReference>
<gene>
    <name evidence="2" type="ORF">BUPH_03161</name>
</gene>
<dbReference type="GO" id="GO:0032791">
    <property type="term" value="F:lead ion binding"/>
    <property type="evidence" value="ECO:0007669"/>
    <property type="project" value="TreeGrafter"/>
</dbReference>
<dbReference type="HOGENOM" id="CLU_077964_0_1_4"/>
<reference evidence="2 3" key="1">
    <citation type="journal article" date="2012" name="J. Bacteriol.">
        <title>Complete Genome Sequence of Burkholderia phenoliruptrix BR3459a (CLA1), a Heat-Tolerant, Nitrogen-Fixing Symbiont of Mimosa flocculosa.</title>
        <authorList>
            <person name="de Oliveira Cunha C."/>
            <person name="Goda Zuleta L.F."/>
            <person name="Paula de Almeida L.G."/>
            <person name="Prioli Ciapina L."/>
            <person name="Lustrino Borges W."/>
            <person name="Pitard R.M."/>
            <person name="Baldani J.I."/>
            <person name="Straliotto R."/>
            <person name="de Faria S.M."/>
            <person name="Hungria M."/>
            <person name="Sousa Cavada B."/>
            <person name="Mercante F.M."/>
            <person name="Ribeiro de Vasconcelos A.T."/>
        </authorList>
    </citation>
    <scope>NUCLEOTIDE SEQUENCE [LARGE SCALE GENOMIC DNA]</scope>
    <source>
        <strain evidence="2 3">BR3459a</strain>
    </source>
</reference>
<dbReference type="EMBL" id="CP003863">
    <property type="protein sequence ID" value="AFT86735.1"/>
    <property type="molecule type" value="Genomic_DNA"/>
</dbReference>
<dbReference type="InterPro" id="IPR001845">
    <property type="entry name" value="HTH_ArsR_DNA-bd_dom"/>
</dbReference>
<protein>
    <submittedName>
        <fullName evidence="2">Regulatory protein ArsR</fullName>
    </submittedName>
</protein>
<evidence type="ECO:0000313" key="2">
    <source>
        <dbReference type="EMBL" id="AFT86735.1"/>
    </source>
</evidence>
<dbReference type="GO" id="GO:0003700">
    <property type="term" value="F:DNA-binding transcription factor activity"/>
    <property type="evidence" value="ECO:0007669"/>
    <property type="project" value="InterPro"/>
</dbReference>
<dbReference type="InterPro" id="IPR036390">
    <property type="entry name" value="WH_DNA-bd_sf"/>
</dbReference>
<accession>K0DP89</accession>
<dbReference type="GO" id="GO:0046686">
    <property type="term" value="P:response to cadmium ion"/>
    <property type="evidence" value="ECO:0007669"/>
    <property type="project" value="TreeGrafter"/>
</dbReference>
<dbReference type="AlphaFoldDB" id="K0DP89"/>
<dbReference type="GO" id="GO:0010288">
    <property type="term" value="P:response to lead ion"/>
    <property type="evidence" value="ECO:0007669"/>
    <property type="project" value="TreeGrafter"/>
</dbReference>
<dbReference type="Gene3D" id="1.10.10.10">
    <property type="entry name" value="Winged helix-like DNA-binding domain superfamily/Winged helix DNA-binding domain"/>
    <property type="match status" value="1"/>
</dbReference>
<dbReference type="PATRIC" id="fig|1229205.11.peg.2992"/>
<dbReference type="STRING" id="1229205.BUPH_03161"/>
<feature type="domain" description="HTH arsR-type" evidence="1">
    <location>
        <begin position="11"/>
        <end position="106"/>
    </location>
</feature>
<sequence length="241" mass="26212">MEHPMPAILADEHNHFPGLSRIGALLADPGRAAMLWALMDGSARPAGELTMIAGLSPSAASAHLARLTDGGLLALEVRGRHRYFRIASADIAASIEALANVAQVSAPQRPAPRPVRTVPTEMRYARTCYDHMAGELSVRVFERLVGRGLLSVQGTSLEATADGAARFADWGIDLSAQRSRRRRFACTCPDWSERRPHLGGALGAALLESWAARGWVERTERPRILRITPAGHRHFDAFLAE</sequence>
<dbReference type="PROSITE" id="PS50987">
    <property type="entry name" value="HTH_ARSR_2"/>
    <property type="match status" value="1"/>
</dbReference>
<dbReference type="InterPro" id="IPR036388">
    <property type="entry name" value="WH-like_DNA-bd_sf"/>
</dbReference>
<dbReference type="SUPFAM" id="SSF46785">
    <property type="entry name" value="Winged helix' DNA-binding domain"/>
    <property type="match status" value="1"/>
</dbReference>
<evidence type="ECO:0000259" key="1">
    <source>
        <dbReference type="PROSITE" id="PS50987"/>
    </source>
</evidence>
<dbReference type="InterPro" id="IPR011991">
    <property type="entry name" value="ArsR-like_HTH"/>
</dbReference>
<dbReference type="PANTHER" id="PTHR39168:SF1">
    <property type="entry name" value="TRANSCRIPTIONAL REGULATORY PROTEIN"/>
    <property type="match status" value="1"/>
</dbReference>
<dbReference type="Proteomes" id="UP000010105">
    <property type="component" value="Chromosome 1"/>
</dbReference>
<dbReference type="Pfam" id="PF12840">
    <property type="entry name" value="HTH_20"/>
    <property type="match status" value="1"/>
</dbReference>
<dbReference type="CDD" id="cd00090">
    <property type="entry name" value="HTH_ARSR"/>
    <property type="match status" value="1"/>
</dbReference>
<dbReference type="SMART" id="SM00418">
    <property type="entry name" value="HTH_ARSR"/>
    <property type="match status" value="1"/>
</dbReference>
<proteinExistence type="predicted"/>
<dbReference type="GO" id="GO:0097063">
    <property type="term" value="F:cadmium ion sensor activity"/>
    <property type="evidence" value="ECO:0007669"/>
    <property type="project" value="TreeGrafter"/>
</dbReference>
<dbReference type="InterPro" id="IPR052543">
    <property type="entry name" value="HTH_Metal-responsive_Reg"/>
</dbReference>
<dbReference type="GO" id="GO:0003677">
    <property type="term" value="F:DNA binding"/>
    <property type="evidence" value="ECO:0007669"/>
    <property type="project" value="TreeGrafter"/>
</dbReference>